<evidence type="ECO:0000313" key="3">
    <source>
        <dbReference type="Proteomes" id="UP000604046"/>
    </source>
</evidence>
<organism evidence="2 3">
    <name type="scientific">Symbiodinium natans</name>
    <dbReference type="NCBI Taxonomy" id="878477"/>
    <lineage>
        <taxon>Eukaryota</taxon>
        <taxon>Sar</taxon>
        <taxon>Alveolata</taxon>
        <taxon>Dinophyceae</taxon>
        <taxon>Suessiales</taxon>
        <taxon>Symbiodiniaceae</taxon>
        <taxon>Symbiodinium</taxon>
    </lineage>
</organism>
<evidence type="ECO:0000256" key="1">
    <source>
        <dbReference type="SAM" id="MobiDB-lite"/>
    </source>
</evidence>
<reference evidence="2" key="1">
    <citation type="submission" date="2021-02" db="EMBL/GenBank/DDBJ databases">
        <authorList>
            <person name="Dougan E. K."/>
            <person name="Rhodes N."/>
            <person name="Thang M."/>
            <person name="Chan C."/>
        </authorList>
    </citation>
    <scope>NUCLEOTIDE SEQUENCE</scope>
</reference>
<dbReference type="Proteomes" id="UP000604046">
    <property type="component" value="Unassembled WGS sequence"/>
</dbReference>
<dbReference type="EMBL" id="CAJNDS010000484">
    <property type="protein sequence ID" value="CAE7210974.1"/>
    <property type="molecule type" value="Genomic_DNA"/>
</dbReference>
<name>A0A812JPA0_9DINO</name>
<feature type="region of interest" description="Disordered" evidence="1">
    <location>
        <begin position="1491"/>
        <end position="1512"/>
    </location>
</feature>
<feature type="region of interest" description="Disordered" evidence="1">
    <location>
        <begin position="588"/>
        <end position="609"/>
    </location>
</feature>
<proteinExistence type="predicted"/>
<feature type="region of interest" description="Disordered" evidence="1">
    <location>
        <begin position="1656"/>
        <end position="1711"/>
    </location>
</feature>
<evidence type="ECO:0000313" key="2">
    <source>
        <dbReference type="EMBL" id="CAE7210974.1"/>
    </source>
</evidence>
<gene>
    <name evidence="2" type="ORF">SNAT2548_LOCUS7061</name>
</gene>
<keyword evidence="3" id="KW-1185">Reference proteome</keyword>
<feature type="compositionally biased region" description="Low complexity" evidence="1">
    <location>
        <begin position="1684"/>
        <end position="1711"/>
    </location>
</feature>
<protein>
    <submittedName>
        <fullName evidence="2">Uncharacterized protein</fullName>
    </submittedName>
</protein>
<dbReference type="OrthoDB" id="418940at2759"/>
<sequence length="1711" mass="188907">MELPVVWLVSSYPKDARQSRKHHGTASRRRLQAPNVHQYAAVRDFLTRSLSSCGYDLEAVLRDKDLNGQVWGWAILEVRPDEVDSLLQERSLQRRVLLEIYDYQPLLHLHIKKAVPLAQHVQAIHVGDLLTPRSQAFALHQVFADDLLTKSILTPSAAGRDETLSAFLTANLAEYAAPPATTTALQLWGPIAILAASGLWTDASMPAVSSWSSRTHALRDPGIARLLQGAREGAMQAESAPARPCQAADQEVFGPAAFQDLAGQICCWASMLLQGQAFDPEVERFRMEMAVQTLETQARMLDSVATGSVMELLPQGGVKRFNIVFLLHALWFAFDLKSDGCLREALLRSCKLLFPGTKHTFLEQCLQEEWLPLPSQSVLAQARFYLDMALMLRMRQKHAEQFDPVQTLQAGAGGAGGAMYILADSSPQGHTNWLMLQYFHILESDLCNAFDAAADLTAAALRIRRCEEMQIPTAEDDLESEARLAGLLSKTTYKHPMVPVGLGSARADLWHELHAMYHSLFLECGSPELVASVARSVTAVISDRGTEAGIPQAHRVPFHFFFPHFQAPLTVEADGDAGLPEDAQPDGPVAAQVIGQQPPPGAEEEDPGLSMQQALPVPGCLHIVHNATRNMLHAMPNFEEKAKKPFTAVVEVLHSSYTRQRFVATCLDGEGRVYAGMFATFPHTVVKWRFGTLAAVCKDLLPLEAVLRRFWDLGKMRFLVPGQANRPERAEENAGAAFGDDHPRGPNLELASEAIRSHVFWAWVRMVSELAEIVSHTENWFQSCVCHNAAESQKRLLLTHGQSCPLRSLRAPELASGAFEPFLQEISALSAAAVTLMHCRHCEIADRAWILADFEAGRQHLLFAFIMQTACWSHLPHRLCGIGHSNADVARTQAAACLRLWATYSDAERSAAHPMTKAVLSRGTLLAGQLRQFVQGVNLSNLEALKKFAARMRFIPLCEKSIEGRHAFTHKVLKKASNAGPVYISMAERMPLLVEWSKSDPELLKFLAQAAHDVFHPLQAVVTLGLSNHPDLASLIADVQMPTWRGLCSVWGSTQKHAKTCKKVVYHLDIASQFMDLSGAADFDEDSKKPKKRSVNREQFTFEERAAFQKLLETHETSRVYSVSGLEAGRVQALTRRIRDVPPDILPGESHDHEGEDDEVPFFCKFEGDAHMLSAESQPHMPAHHENVNCPDDLTVFRVVSLRPSRMKLPPMDRQPQLAWTDIAVSILPVLESMGQGDNQSLIVSASPSLPTPDSALVLSRGGFQKVVVWRTSSGLTCSWNAGHEALLPEDLSQEALQCTAEALVRVNGFPGSASGLCADAASEEAQRSLFHLQSMGWTAQAESGLWQLTPQGLRALHMSMRLVDPVPLVNLEDSWPIPERSESALLLLLKNAGFDLFEWTPNSPKPQDYPLEAQDLRVAKHLFVRQGRVTVGQAYLACMAGAFTADKDFLEVCAGQDIKTIPHVQTDAFYDRLLKGVLKSSDQQNLMFEQDGFPDEAERKPRKRAPPAKHLAERALPPASVQMLQAAAQMLRQQEMQLRSMKPLLPAQGGQIVKLRLLHLTSVDCLRSDHHIYRANGSRTTCSKTLSFDPEDEESKDEVIRRLKTWVIEGLDLNTREEHRVKGRCLGDRPLDELMKDPELQARKPLEFPNVGRLAASSEAAESDEYGSDAESNPLAGAGVALSDLDVSSLTSSSDSDSSSSSGSTVQDEA</sequence>
<accession>A0A812JPA0</accession>
<comment type="caution">
    <text evidence="2">The sequence shown here is derived from an EMBL/GenBank/DDBJ whole genome shotgun (WGS) entry which is preliminary data.</text>
</comment>